<feature type="transmembrane region" description="Helical" evidence="5">
    <location>
        <begin position="246"/>
        <end position="266"/>
    </location>
</feature>
<feature type="transmembrane region" description="Helical" evidence="5">
    <location>
        <begin position="349"/>
        <end position="375"/>
    </location>
</feature>
<feature type="transmembrane region" description="Helical" evidence="5">
    <location>
        <begin position="272"/>
        <end position="291"/>
    </location>
</feature>
<gene>
    <name evidence="7" type="ORF">GCM10009765_47550</name>
</gene>
<feature type="transmembrane region" description="Helical" evidence="5">
    <location>
        <begin position="7"/>
        <end position="26"/>
    </location>
</feature>
<keyword evidence="8" id="KW-1185">Reference proteome</keyword>
<dbReference type="Gene3D" id="1.20.1250.20">
    <property type="entry name" value="MFS general substrate transporter like domains"/>
    <property type="match status" value="1"/>
</dbReference>
<evidence type="ECO:0000313" key="8">
    <source>
        <dbReference type="Proteomes" id="UP001500618"/>
    </source>
</evidence>
<evidence type="ECO:0000256" key="1">
    <source>
        <dbReference type="ARBA" id="ARBA00004651"/>
    </source>
</evidence>
<feature type="transmembrane region" description="Helical" evidence="5">
    <location>
        <begin position="86"/>
        <end position="108"/>
    </location>
</feature>
<dbReference type="Proteomes" id="UP001500618">
    <property type="component" value="Unassembled WGS sequence"/>
</dbReference>
<protein>
    <submittedName>
        <fullName evidence="7">MFS transporter</fullName>
    </submittedName>
</protein>
<evidence type="ECO:0000256" key="5">
    <source>
        <dbReference type="SAM" id="Phobius"/>
    </source>
</evidence>
<evidence type="ECO:0000259" key="6">
    <source>
        <dbReference type="PROSITE" id="PS50850"/>
    </source>
</evidence>
<keyword evidence="4 5" id="KW-0472">Membrane</keyword>
<organism evidence="7 8">
    <name type="scientific">Fodinicola feengrottensis</name>
    <dbReference type="NCBI Taxonomy" id="435914"/>
    <lineage>
        <taxon>Bacteria</taxon>
        <taxon>Bacillati</taxon>
        <taxon>Actinomycetota</taxon>
        <taxon>Actinomycetes</taxon>
        <taxon>Mycobacteriales</taxon>
        <taxon>Fodinicola</taxon>
    </lineage>
</organism>
<dbReference type="InterPro" id="IPR036259">
    <property type="entry name" value="MFS_trans_sf"/>
</dbReference>
<proteinExistence type="predicted"/>
<dbReference type="InterPro" id="IPR011701">
    <property type="entry name" value="MFS"/>
</dbReference>
<dbReference type="EMBL" id="BAAANY010000019">
    <property type="protein sequence ID" value="GAA1692729.1"/>
    <property type="molecule type" value="Genomic_DNA"/>
</dbReference>
<keyword evidence="3 5" id="KW-1133">Transmembrane helix</keyword>
<comment type="caution">
    <text evidence="7">The sequence shown here is derived from an EMBL/GenBank/DDBJ whole genome shotgun (WGS) entry which is preliminary data.</text>
</comment>
<name>A0ABN2HT07_9ACTN</name>
<evidence type="ECO:0000256" key="3">
    <source>
        <dbReference type="ARBA" id="ARBA00022989"/>
    </source>
</evidence>
<feature type="transmembrane region" description="Helical" evidence="5">
    <location>
        <begin position="32"/>
        <end position="54"/>
    </location>
</feature>
<reference evidence="7 8" key="1">
    <citation type="journal article" date="2019" name="Int. J. Syst. Evol. Microbiol.">
        <title>The Global Catalogue of Microorganisms (GCM) 10K type strain sequencing project: providing services to taxonomists for standard genome sequencing and annotation.</title>
        <authorList>
            <consortium name="The Broad Institute Genomics Platform"/>
            <consortium name="The Broad Institute Genome Sequencing Center for Infectious Disease"/>
            <person name="Wu L."/>
            <person name="Ma J."/>
        </authorList>
    </citation>
    <scope>NUCLEOTIDE SEQUENCE [LARGE SCALE GENOMIC DNA]</scope>
    <source>
        <strain evidence="7 8">JCM 14718</strain>
    </source>
</reference>
<comment type="subcellular location">
    <subcellularLocation>
        <location evidence="1">Cell membrane</location>
        <topology evidence="1">Multi-pass membrane protein</topology>
    </subcellularLocation>
</comment>
<dbReference type="PANTHER" id="PTHR23530:SF1">
    <property type="entry name" value="PERMEASE, MAJOR FACILITATOR SUPERFAMILY-RELATED"/>
    <property type="match status" value="1"/>
</dbReference>
<evidence type="ECO:0000313" key="7">
    <source>
        <dbReference type="EMBL" id="GAA1692729.1"/>
    </source>
</evidence>
<evidence type="ECO:0000256" key="4">
    <source>
        <dbReference type="ARBA" id="ARBA00023136"/>
    </source>
</evidence>
<dbReference type="PANTHER" id="PTHR23530">
    <property type="entry name" value="TRANSPORT PROTEIN-RELATED"/>
    <property type="match status" value="1"/>
</dbReference>
<dbReference type="RefSeq" id="WP_344312680.1">
    <property type="nucleotide sequence ID" value="NZ_BAAANY010000019.1"/>
</dbReference>
<dbReference type="PROSITE" id="PS50850">
    <property type="entry name" value="MFS"/>
    <property type="match status" value="1"/>
</dbReference>
<dbReference type="Pfam" id="PF07690">
    <property type="entry name" value="MFS_1"/>
    <property type="match status" value="1"/>
</dbReference>
<dbReference type="InterPro" id="IPR053160">
    <property type="entry name" value="MFS_DHA3_Transporter"/>
</dbReference>
<dbReference type="InterPro" id="IPR020846">
    <property type="entry name" value="MFS_dom"/>
</dbReference>
<sequence>MAIGWAFLGDVVPLYALYALLFAAHGLSDAQISVLFGMWSAVGILAEVPTGALADRFSRRGALVVAGMLQAAGYALWVAFPSFPAFAAGFVLWGLAGSLVSGTFEALLYDGLATVDAEALFARVLGWVRAVGLIAQLPAALATTALYAWGGFPLVGWVSVGCCLGTSVVASRLPEAPRTAADEPEPATVKPSVTGSYVATLRAGLVEATAHPGVRAAVLAVALLTSIDAVEEYFPLLARDWGVPTGLVPVAVLGIPLAGAAGAFLGGSSGRLRTGAVAALVAAAAVGLAAAGLSRQPLGLVAVAGSYGLYRLALVVVDARLQDRIDGAARATVTSVAGLGTDLASFAVYAAWAAGGVVLVAALLAVIGVSLRWLIPPRTRRIRGRKTSGS</sequence>
<feature type="transmembrane region" description="Helical" evidence="5">
    <location>
        <begin position="120"/>
        <end position="141"/>
    </location>
</feature>
<keyword evidence="2 5" id="KW-0812">Transmembrane</keyword>
<dbReference type="SUPFAM" id="SSF103473">
    <property type="entry name" value="MFS general substrate transporter"/>
    <property type="match status" value="1"/>
</dbReference>
<accession>A0ABN2HT07</accession>
<evidence type="ECO:0000256" key="2">
    <source>
        <dbReference type="ARBA" id="ARBA00022692"/>
    </source>
</evidence>
<feature type="transmembrane region" description="Helical" evidence="5">
    <location>
        <begin position="61"/>
        <end position="80"/>
    </location>
</feature>
<feature type="domain" description="Major facilitator superfamily (MFS) profile" evidence="6">
    <location>
        <begin position="1"/>
        <end position="380"/>
    </location>
</feature>